<dbReference type="EMBL" id="JACSDZ010000001">
    <property type="protein sequence ID" value="KAF7417493.1"/>
    <property type="molecule type" value="Genomic_DNA"/>
</dbReference>
<evidence type="ECO:0000313" key="3">
    <source>
        <dbReference type="Proteomes" id="UP000617340"/>
    </source>
</evidence>
<feature type="transmembrane region" description="Helical" evidence="1">
    <location>
        <begin position="12"/>
        <end position="38"/>
    </location>
</feature>
<gene>
    <name evidence="2" type="ORF">HZH68_000146</name>
</gene>
<sequence length="68" mass="7717">MIAIVIFDGLAWLLGWLVGWLVGWLAGWLVGWLVGWLADLESLMADHKRIVQRIENDWGNIGWSRTAA</sequence>
<dbReference type="Proteomes" id="UP000617340">
    <property type="component" value="Unassembled WGS sequence"/>
</dbReference>
<name>A0A834NT93_VESGE</name>
<dbReference type="AlphaFoldDB" id="A0A834NT93"/>
<accession>A0A834NT93</accession>
<keyword evidence="3" id="KW-1185">Reference proteome</keyword>
<protein>
    <submittedName>
        <fullName evidence="2">Uncharacterized protein</fullName>
    </submittedName>
</protein>
<proteinExistence type="predicted"/>
<comment type="caution">
    <text evidence="2">The sequence shown here is derived from an EMBL/GenBank/DDBJ whole genome shotgun (WGS) entry which is preliminary data.</text>
</comment>
<reference evidence="2" key="1">
    <citation type="journal article" date="2020" name="G3 (Bethesda)">
        <title>High-Quality Assemblies for Three Invasive Social Wasps from the &lt;i&gt;Vespula&lt;/i&gt; Genus.</title>
        <authorList>
            <person name="Harrop T.W.R."/>
            <person name="Guhlin J."/>
            <person name="McLaughlin G.M."/>
            <person name="Permina E."/>
            <person name="Stockwell P."/>
            <person name="Gilligan J."/>
            <person name="Le Lec M.F."/>
            <person name="Gruber M.A.M."/>
            <person name="Quinn O."/>
            <person name="Lovegrove M."/>
            <person name="Duncan E.J."/>
            <person name="Remnant E.J."/>
            <person name="Van Eeckhoven J."/>
            <person name="Graham B."/>
            <person name="Knapp R.A."/>
            <person name="Langford K.W."/>
            <person name="Kronenberg Z."/>
            <person name="Press M.O."/>
            <person name="Eacker S.M."/>
            <person name="Wilson-Rankin E.E."/>
            <person name="Purcell J."/>
            <person name="Lester P.J."/>
            <person name="Dearden P.K."/>
        </authorList>
    </citation>
    <scope>NUCLEOTIDE SEQUENCE</scope>
    <source>
        <strain evidence="2">Linc-1</strain>
    </source>
</reference>
<organism evidence="2 3">
    <name type="scientific">Vespula germanica</name>
    <name type="common">German yellow jacket</name>
    <name type="synonym">Paravespula germanica</name>
    <dbReference type="NCBI Taxonomy" id="30212"/>
    <lineage>
        <taxon>Eukaryota</taxon>
        <taxon>Metazoa</taxon>
        <taxon>Ecdysozoa</taxon>
        <taxon>Arthropoda</taxon>
        <taxon>Hexapoda</taxon>
        <taxon>Insecta</taxon>
        <taxon>Pterygota</taxon>
        <taxon>Neoptera</taxon>
        <taxon>Endopterygota</taxon>
        <taxon>Hymenoptera</taxon>
        <taxon>Apocrita</taxon>
        <taxon>Aculeata</taxon>
        <taxon>Vespoidea</taxon>
        <taxon>Vespidae</taxon>
        <taxon>Vespinae</taxon>
        <taxon>Vespula</taxon>
    </lineage>
</organism>
<evidence type="ECO:0000313" key="2">
    <source>
        <dbReference type="EMBL" id="KAF7417493.1"/>
    </source>
</evidence>
<keyword evidence="1" id="KW-1133">Transmembrane helix</keyword>
<keyword evidence="1" id="KW-0472">Membrane</keyword>
<keyword evidence="1" id="KW-0812">Transmembrane</keyword>
<evidence type="ECO:0000256" key="1">
    <source>
        <dbReference type="SAM" id="Phobius"/>
    </source>
</evidence>